<evidence type="ECO:0000256" key="5">
    <source>
        <dbReference type="ARBA" id="ARBA00022617"/>
    </source>
</evidence>
<evidence type="ECO:0000256" key="3">
    <source>
        <dbReference type="ARBA" id="ARBA00005179"/>
    </source>
</evidence>
<accession>A0A8K0SSU8</accession>
<dbReference type="InterPro" id="IPR050121">
    <property type="entry name" value="Cytochrome_P450_monoxygenase"/>
</dbReference>
<dbReference type="PANTHER" id="PTHR24305:SF175">
    <property type="entry name" value="CYTOCHROME P450 MONOOXYGENASE PKFB"/>
    <property type="match status" value="1"/>
</dbReference>
<evidence type="ECO:0000256" key="1">
    <source>
        <dbReference type="ARBA" id="ARBA00001971"/>
    </source>
</evidence>
<sequence>MMVQIKFPSSDAVIYSSAIAILAITIYYVRVWWRLRHIPGPFPGNMTNFLRVKWVTTKRAHLILQEMHEKYGEVVRIGPNTVSFNNPSIIPTIYTARTGFPKAKFYNTLQAYSPTGGALPAIFNTTDDKMHKRLKTPISPLFAPNTVTVYEGRVDEVLGVLQKQLDAKFIGNSEVFELGQWLQFFAFDVMGTLTFSKRYGFLEHGKDEGNMLATIVDFMRRSAPMTQIPWLDWLLRKNRIGDFFQRTFFSQPSMGILNFIAKAIKERQIKGESGAGEEKGDAGHTQDFLDKYLEVQRKSPDVPPWGPTTWVFSNIIAGSDSVGTIMRTAMFNMLLYKHTFQKLYDELQAANVTRPYPKFSEIRNLPYLDACVQEAIRMHPPFALPFERVVPKGGIEVLGYHIPEGTDIGGNPYVVNRHKGTFGMDAEFWRPERWYEKGEAHKVKLEQSMLTFGAGRRVCIGRHIGIMEVKKILSFMVINYDINIVRPELWRVENSWFFFQRGLYSTIKPRALPTE</sequence>
<dbReference type="PROSITE" id="PS00086">
    <property type="entry name" value="CYTOCHROME_P450"/>
    <property type="match status" value="1"/>
</dbReference>
<comment type="pathway">
    <text evidence="2">Mycotoxin biosynthesis.</text>
</comment>
<dbReference type="InterPro" id="IPR001128">
    <property type="entry name" value="Cyt_P450"/>
</dbReference>
<dbReference type="Proteomes" id="UP000813444">
    <property type="component" value="Unassembled WGS sequence"/>
</dbReference>
<evidence type="ECO:0000256" key="4">
    <source>
        <dbReference type="ARBA" id="ARBA00010617"/>
    </source>
</evidence>
<dbReference type="CDD" id="cd11060">
    <property type="entry name" value="CYP57A1-like"/>
    <property type="match status" value="1"/>
</dbReference>
<proteinExistence type="inferred from homology"/>
<dbReference type="InterPro" id="IPR036396">
    <property type="entry name" value="Cyt_P450_sf"/>
</dbReference>
<keyword evidence="6 10" id="KW-0479">Metal-binding</keyword>
<reference evidence="13" key="1">
    <citation type="journal article" date="2021" name="Nat. Commun.">
        <title>Genetic determinants of endophytism in the Arabidopsis root mycobiome.</title>
        <authorList>
            <person name="Mesny F."/>
            <person name="Miyauchi S."/>
            <person name="Thiergart T."/>
            <person name="Pickel B."/>
            <person name="Atanasova L."/>
            <person name="Karlsson M."/>
            <person name="Huettel B."/>
            <person name="Barry K.W."/>
            <person name="Haridas S."/>
            <person name="Chen C."/>
            <person name="Bauer D."/>
            <person name="Andreopoulos W."/>
            <person name="Pangilinan J."/>
            <person name="LaButti K."/>
            <person name="Riley R."/>
            <person name="Lipzen A."/>
            <person name="Clum A."/>
            <person name="Drula E."/>
            <person name="Henrissat B."/>
            <person name="Kohler A."/>
            <person name="Grigoriev I.V."/>
            <person name="Martin F.M."/>
            <person name="Hacquard S."/>
        </authorList>
    </citation>
    <scope>NUCLEOTIDE SEQUENCE</scope>
    <source>
        <strain evidence="13">MPI-CAGE-CH-0235</strain>
    </source>
</reference>
<keyword evidence="12" id="KW-1133">Transmembrane helix</keyword>
<feature type="transmembrane region" description="Helical" evidence="12">
    <location>
        <begin position="12"/>
        <end position="33"/>
    </location>
</feature>
<dbReference type="Pfam" id="PF00067">
    <property type="entry name" value="p450"/>
    <property type="match status" value="1"/>
</dbReference>
<evidence type="ECO:0000313" key="14">
    <source>
        <dbReference type="Proteomes" id="UP000813444"/>
    </source>
</evidence>
<comment type="caution">
    <text evidence="13">The sequence shown here is derived from an EMBL/GenBank/DDBJ whole genome shotgun (WGS) entry which is preliminary data.</text>
</comment>
<comment type="similarity">
    <text evidence="4 11">Belongs to the cytochrome P450 family.</text>
</comment>
<keyword evidence="12" id="KW-0472">Membrane</keyword>
<keyword evidence="7 11" id="KW-0560">Oxidoreductase</keyword>
<dbReference type="PRINTS" id="PR00385">
    <property type="entry name" value="P450"/>
</dbReference>
<gene>
    <name evidence="13" type="ORF">B0I35DRAFT_436149</name>
</gene>
<dbReference type="InterPro" id="IPR002403">
    <property type="entry name" value="Cyt_P450_E_grp-IV"/>
</dbReference>
<dbReference type="AlphaFoldDB" id="A0A8K0SSU8"/>
<keyword evidence="5 10" id="KW-0349">Heme</keyword>
<dbReference type="PRINTS" id="PR00465">
    <property type="entry name" value="EP450IV"/>
</dbReference>
<dbReference type="GO" id="GO:0016705">
    <property type="term" value="F:oxidoreductase activity, acting on paired donors, with incorporation or reduction of molecular oxygen"/>
    <property type="evidence" value="ECO:0007669"/>
    <property type="project" value="InterPro"/>
</dbReference>
<evidence type="ECO:0000256" key="9">
    <source>
        <dbReference type="ARBA" id="ARBA00023033"/>
    </source>
</evidence>
<organism evidence="13 14">
    <name type="scientific">Stachybotrys elegans</name>
    <dbReference type="NCBI Taxonomy" id="80388"/>
    <lineage>
        <taxon>Eukaryota</taxon>
        <taxon>Fungi</taxon>
        <taxon>Dikarya</taxon>
        <taxon>Ascomycota</taxon>
        <taxon>Pezizomycotina</taxon>
        <taxon>Sordariomycetes</taxon>
        <taxon>Hypocreomycetidae</taxon>
        <taxon>Hypocreales</taxon>
        <taxon>Stachybotryaceae</taxon>
        <taxon>Stachybotrys</taxon>
    </lineage>
</organism>
<evidence type="ECO:0000313" key="13">
    <source>
        <dbReference type="EMBL" id="KAH7313945.1"/>
    </source>
</evidence>
<evidence type="ECO:0000256" key="2">
    <source>
        <dbReference type="ARBA" id="ARBA00004685"/>
    </source>
</evidence>
<dbReference type="EMBL" id="JAGPNK010000009">
    <property type="protein sequence ID" value="KAH7313945.1"/>
    <property type="molecule type" value="Genomic_DNA"/>
</dbReference>
<evidence type="ECO:0000256" key="11">
    <source>
        <dbReference type="RuleBase" id="RU000461"/>
    </source>
</evidence>
<feature type="binding site" description="axial binding residue" evidence="10">
    <location>
        <position position="459"/>
    </location>
    <ligand>
        <name>heme</name>
        <dbReference type="ChEBI" id="CHEBI:30413"/>
    </ligand>
    <ligandPart>
        <name>Fe</name>
        <dbReference type="ChEBI" id="CHEBI:18248"/>
    </ligandPart>
</feature>
<comment type="pathway">
    <text evidence="3">Secondary metabolite biosynthesis.</text>
</comment>
<evidence type="ECO:0000256" key="10">
    <source>
        <dbReference type="PIRSR" id="PIRSR602403-1"/>
    </source>
</evidence>
<dbReference type="OrthoDB" id="3934656at2759"/>
<evidence type="ECO:0000256" key="8">
    <source>
        <dbReference type="ARBA" id="ARBA00023004"/>
    </source>
</evidence>
<dbReference type="SUPFAM" id="SSF48264">
    <property type="entry name" value="Cytochrome P450"/>
    <property type="match status" value="1"/>
</dbReference>
<evidence type="ECO:0000256" key="7">
    <source>
        <dbReference type="ARBA" id="ARBA00023002"/>
    </source>
</evidence>
<comment type="cofactor">
    <cofactor evidence="1 10">
        <name>heme</name>
        <dbReference type="ChEBI" id="CHEBI:30413"/>
    </cofactor>
</comment>
<keyword evidence="8 10" id="KW-0408">Iron</keyword>
<keyword evidence="14" id="KW-1185">Reference proteome</keyword>
<evidence type="ECO:0000256" key="6">
    <source>
        <dbReference type="ARBA" id="ARBA00022723"/>
    </source>
</evidence>
<dbReference type="Gene3D" id="1.10.630.10">
    <property type="entry name" value="Cytochrome P450"/>
    <property type="match status" value="1"/>
</dbReference>
<dbReference type="InterPro" id="IPR017972">
    <property type="entry name" value="Cyt_P450_CS"/>
</dbReference>
<dbReference type="GO" id="GO:0004497">
    <property type="term" value="F:monooxygenase activity"/>
    <property type="evidence" value="ECO:0007669"/>
    <property type="project" value="UniProtKB-KW"/>
</dbReference>
<dbReference type="GO" id="GO:0005506">
    <property type="term" value="F:iron ion binding"/>
    <property type="evidence" value="ECO:0007669"/>
    <property type="project" value="InterPro"/>
</dbReference>
<evidence type="ECO:0000256" key="12">
    <source>
        <dbReference type="SAM" id="Phobius"/>
    </source>
</evidence>
<protein>
    <submittedName>
        <fullName evidence="13">Cytochrome P450 CYP4/CYP19/CYP26 subfamily</fullName>
    </submittedName>
</protein>
<name>A0A8K0SSU8_9HYPO</name>
<keyword evidence="12" id="KW-0812">Transmembrane</keyword>
<dbReference type="PANTHER" id="PTHR24305">
    <property type="entry name" value="CYTOCHROME P450"/>
    <property type="match status" value="1"/>
</dbReference>
<keyword evidence="9 11" id="KW-0503">Monooxygenase</keyword>
<dbReference type="GO" id="GO:0020037">
    <property type="term" value="F:heme binding"/>
    <property type="evidence" value="ECO:0007669"/>
    <property type="project" value="InterPro"/>
</dbReference>